<proteinExistence type="predicted"/>
<protein>
    <submittedName>
        <fullName evidence="1">Uncharacterized protein</fullName>
    </submittedName>
</protein>
<dbReference type="EMBL" id="JAVRQU010000002">
    <property type="protein sequence ID" value="KAK5706079.1"/>
    <property type="molecule type" value="Genomic_DNA"/>
</dbReference>
<organism evidence="1 2">
    <name type="scientific">Elasticomyces elasticus</name>
    <dbReference type="NCBI Taxonomy" id="574655"/>
    <lineage>
        <taxon>Eukaryota</taxon>
        <taxon>Fungi</taxon>
        <taxon>Dikarya</taxon>
        <taxon>Ascomycota</taxon>
        <taxon>Pezizomycotina</taxon>
        <taxon>Dothideomycetes</taxon>
        <taxon>Dothideomycetidae</taxon>
        <taxon>Mycosphaerellales</taxon>
        <taxon>Teratosphaeriaceae</taxon>
        <taxon>Elasticomyces</taxon>
    </lineage>
</organism>
<reference evidence="1" key="1">
    <citation type="submission" date="2023-08" db="EMBL/GenBank/DDBJ databases">
        <title>Black Yeasts Isolated from many extreme environments.</title>
        <authorList>
            <person name="Coleine C."/>
            <person name="Stajich J.E."/>
            <person name="Selbmann L."/>
        </authorList>
    </citation>
    <scope>NUCLEOTIDE SEQUENCE</scope>
    <source>
        <strain evidence="1">CCFEE 5810</strain>
    </source>
</reference>
<dbReference type="AlphaFoldDB" id="A0AAN7WB17"/>
<dbReference type="Proteomes" id="UP001310594">
    <property type="component" value="Unassembled WGS sequence"/>
</dbReference>
<name>A0AAN7WB17_9PEZI</name>
<evidence type="ECO:0000313" key="1">
    <source>
        <dbReference type="EMBL" id="KAK5706079.1"/>
    </source>
</evidence>
<accession>A0AAN7WB17</accession>
<gene>
    <name evidence="1" type="ORF">LTR97_001065</name>
</gene>
<evidence type="ECO:0000313" key="2">
    <source>
        <dbReference type="Proteomes" id="UP001310594"/>
    </source>
</evidence>
<sequence>MADMLALSTDTKEEVCTPGIFRLPPELRIEIFLALFCPEHPDDAPGQTQVHTVGSRPEDQTLWIHAEVSTLFWSLLCVNLHIEPMHFAPGSNNPYSLDSLGPWIARSRLTSTVNRRKITCLSFQAWSPDDSNTWEKMVREDNWWREDCQKNPAVGGLNGFENVSTINVEMVKAGATFWSSFPPVSEMRKILEGLTGKEEQYAVNLLGSISTFKMSTYTTLRYLLLKLPMVNKIILSGYTEPNKAGLTWHGIPLQQLEESSDFVIQIKSIAAKFDIDVEVRRVEFVGYDCYLCCEEWDSTHWTPQNPEGHCELKVDPTCPQTADYEDGDLFYSKWEDLHAPEPPEAMLPDDTEFFHN</sequence>
<comment type="caution">
    <text evidence="1">The sequence shown here is derived from an EMBL/GenBank/DDBJ whole genome shotgun (WGS) entry which is preliminary data.</text>
</comment>